<dbReference type="PROSITE" id="PS51687">
    <property type="entry name" value="SAM_MT_RNA_M5U"/>
    <property type="match status" value="1"/>
</dbReference>
<dbReference type="CDD" id="cd02440">
    <property type="entry name" value="AdoMet_MTases"/>
    <property type="match status" value="1"/>
</dbReference>
<dbReference type="PANTHER" id="PTHR11061:SF30">
    <property type="entry name" value="TRNA (URACIL(54)-C(5))-METHYLTRANSFERASE"/>
    <property type="match status" value="1"/>
</dbReference>
<dbReference type="InterPro" id="IPR012340">
    <property type="entry name" value="NA-bd_OB-fold"/>
</dbReference>
<dbReference type="FunFam" id="2.40.50.140:FF:000097">
    <property type="entry name" value="23S rRNA (uracil(1939)-C(5))-methyltransferase RlmD"/>
    <property type="match status" value="1"/>
</dbReference>
<comment type="caution">
    <text evidence="7">The sequence shown here is derived from an EMBL/GenBank/DDBJ whole genome shotgun (WGS) entry which is preliminary data.</text>
</comment>
<dbReference type="Gene3D" id="3.40.50.150">
    <property type="entry name" value="Vaccinia Virus protein VP39"/>
    <property type="match status" value="1"/>
</dbReference>
<dbReference type="FunFam" id="2.40.50.1070:FF:000003">
    <property type="entry name" value="23S rRNA (Uracil-5-)-methyltransferase RumA"/>
    <property type="match status" value="1"/>
</dbReference>
<feature type="binding site" evidence="4">
    <location>
        <position position="335"/>
    </location>
    <ligand>
        <name>S-adenosyl-L-methionine</name>
        <dbReference type="ChEBI" id="CHEBI:59789"/>
    </ligand>
</feature>
<dbReference type="InterPro" id="IPR030390">
    <property type="entry name" value="MeTrfase_TrmA_AS"/>
</dbReference>
<dbReference type="InterPro" id="IPR029063">
    <property type="entry name" value="SAM-dependent_MTases_sf"/>
</dbReference>
<dbReference type="EMBL" id="DVIU01000076">
    <property type="protein sequence ID" value="HIS35676.1"/>
    <property type="molecule type" value="Genomic_DNA"/>
</dbReference>
<feature type="binding site" evidence="4">
    <location>
        <position position="380"/>
    </location>
    <ligand>
        <name>S-adenosyl-L-methionine</name>
        <dbReference type="ChEBI" id="CHEBI:59789"/>
    </ligand>
</feature>
<feature type="binding site" evidence="4">
    <location>
        <position position="284"/>
    </location>
    <ligand>
        <name>S-adenosyl-L-methionine</name>
        <dbReference type="ChEBI" id="CHEBI:59789"/>
    </ligand>
</feature>
<evidence type="ECO:0000256" key="1">
    <source>
        <dbReference type="ARBA" id="ARBA00022603"/>
    </source>
</evidence>
<dbReference type="Gene3D" id="2.40.50.1070">
    <property type="match status" value="1"/>
</dbReference>
<dbReference type="Gene3D" id="2.40.50.140">
    <property type="entry name" value="Nucleic acid-binding proteins"/>
    <property type="match status" value="1"/>
</dbReference>
<evidence type="ECO:0000313" key="8">
    <source>
        <dbReference type="Proteomes" id="UP000823928"/>
    </source>
</evidence>
<feature type="active site" description="Nucleophile" evidence="4">
    <location>
        <position position="407"/>
    </location>
</feature>
<feature type="active site" evidence="5">
    <location>
        <position position="407"/>
    </location>
</feature>
<keyword evidence="2 4" id="KW-0808">Transferase</keyword>
<evidence type="ECO:0000256" key="4">
    <source>
        <dbReference type="PROSITE-ProRule" id="PRU01024"/>
    </source>
</evidence>
<organism evidence="7 8">
    <name type="scientific">Candidatus Scatousia excrementigallinarum</name>
    <dbReference type="NCBI Taxonomy" id="2840935"/>
    <lineage>
        <taxon>Bacteria</taxon>
        <taxon>Candidatus Scatousia</taxon>
    </lineage>
</organism>
<feature type="domain" description="TRAM" evidence="6">
    <location>
        <begin position="1"/>
        <end position="58"/>
    </location>
</feature>
<gene>
    <name evidence="7" type="primary">rlmD</name>
    <name evidence="7" type="ORF">IAC10_03480</name>
</gene>
<sequence length="458" mass="51728">MNIHDELTVKIEKLSNLGTGIARADGFVIFVENACPEDELKIKITKVTKNYANAKIIEIMKPSPHRVEPFCAMQKVCGACQLQFIDYDYQLELKRQMVEDAIHSIGGFNIEIPKPVASPQIKAYRHKVQYPVSQTKVSKRILAGYYKPQSHEIVNIKHCPIQPEICDEIIEFIRVKSFDFGISGYNEKKHAGDLRHVVLRVSAATGKVLVTLVVNTKKVFPRLKDFCNEIFAEFKTVSGVCVNFNTKKTNVILGAQTECVCGKDFIKERILDKTFRIGANTFFQVNPKSAENIFSYVKNYIKENFENPVVLDAYAGVATFGISICDDAGKVVSVEENKESIEKAREVLELNDINNVELHNMDTALYCKKTKRKFDVIILDPPRKGCTQQSLDETMRLAKGTIIYVSCNPATLARDLKYLCEKGCRLESIQPFDMFCHTYHIENVAVIKLPDSSSSLCN</sequence>
<name>A0A9D1JM76_9BACT</name>
<keyword evidence="1 4" id="KW-0489">Methyltransferase</keyword>
<dbReference type="Pfam" id="PF05958">
    <property type="entry name" value="tRNA_U5-meth_tr"/>
    <property type="match status" value="1"/>
</dbReference>
<dbReference type="PANTHER" id="PTHR11061">
    <property type="entry name" value="RNA M5U METHYLTRANSFERASE"/>
    <property type="match status" value="1"/>
</dbReference>
<dbReference type="SUPFAM" id="SSF50249">
    <property type="entry name" value="Nucleic acid-binding proteins"/>
    <property type="match status" value="1"/>
</dbReference>
<dbReference type="GO" id="GO:0070041">
    <property type="term" value="F:rRNA (uridine-C5-)-methyltransferase activity"/>
    <property type="evidence" value="ECO:0007669"/>
    <property type="project" value="TreeGrafter"/>
</dbReference>
<dbReference type="GO" id="GO:0070475">
    <property type="term" value="P:rRNA base methylation"/>
    <property type="evidence" value="ECO:0007669"/>
    <property type="project" value="TreeGrafter"/>
</dbReference>
<dbReference type="PROSITE" id="PS01230">
    <property type="entry name" value="TRMA_1"/>
    <property type="match status" value="1"/>
</dbReference>
<dbReference type="Proteomes" id="UP000823928">
    <property type="component" value="Unassembled WGS sequence"/>
</dbReference>
<evidence type="ECO:0000313" key="7">
    <source>
        <dbReference type="EMBL" id="HIS35676.1"/>
    </source>
</evidence>
<dbReference type="InterPro" id="IPR002792">
    <property type="entry name" value="TRAM_dom"/>
</dbReference>
<dbReference type="AlphaFoldDB" id="A0A9D1JM76"/>
<reference evidence="7" key="2">
    <citation type="journal article" date="2021" name="PeerJ">
        <title>Extensive microbial diversity within the chicken gut microbiome revealed by metagenomics and culture.</title>
        <authorList>
            <person name="Gilroy R."/>
            <person name="Ravi A."/>
            <person name="Getino M."/>
            <person name="Pursley I."/>
            <person name="Horton D.L."/>
            <person name="Alikhan N.F."/>
            <person name="Baker D."/>
            <person name="Gharbi K."/>
            <person name="Hall N."/>
            <person name="Watson M."/>
            <person name="Adriaenssens E.M."/>
            <person name="Foster-Nyarko E."/>
            <person name="Jarju S."/>
            <person name="Secka A."/>
            <person name="Antonio M."/>
            <person name="Oren A."/>
            <person name="Chaudhuri R.R."/>
            <person name="La Ragione R."/>
            <person name="Hildebrand F."/>
            <person name="Pallen M.J."/>
        </authorList>
    </citation>
    <scope>NUCLEOTIDE SEQUENCE</scope>
    <source>
        <strain evidence="7">6276</strain>
    </source>
</reference>
<evidence type="ECO:0000256" key="2">
    <source>
        <dbReference type="ARBA" id="ARBA00022679"/>
    </source>
</evidence>
<protein>
    <submittedName>
        <fullName evidence="7">23S rRNA (Uracil(1939)-C(5))-methyltransferase RlmD</fullName>
        <ecNumber evidence="7">2.1.1.190</ecNumber>
    </submittedName>
</protein>
<dbReference type="InterPro" id="IPR010280">
    <property type="entry name" value="U5_MeTrfase_fam"/>
</dbReference>
<dbReference type="EC" id="2.1.1.190" evidence="7"/>
<evidence type="ECO:0000256" key="5">
    <source>
        <dbReference type="PROSITE-ProRule" id="PRU10015"/>
    </source>
</evidence>
<dbReference type="Pfam" id="PF01938">
    <property type="entry name" value="TRAM"/>
    <property type="match status" value="1"/>
</dbReference>
<dbReference type="SUPFAM" id="SSF53335">
    <property type="entry name" value="S-adenosyl-L-methionine-dependent methyltransferases"/>
    <property type="match status" value="1"/>
</dbReference>
<proteinExistence type="inferred from homology"/>
<keyword evidence="3 4" id="KW-0949">S-adenosyl-L-methionine</keyword>
<feature type="binding site" evidence="4">
    <location>
        <position position="314"/>
    </location>
    <ligand>
        <name>S-adenosyl-L-methionine</name>
        <dbReference type="ChEBI" id="CHEBI:59789"/>
    </ligand>
</feature>
<dbReference type="PROSITE" id="PS50926">
    <property type="entry name" value="TRAM"/>
    <property type="match status" value="1"/>
</dbReference>
<reference evidence="7" key="1">
    <citation type="submission" date="2020-10" db="EMBL/GenBank/DDBJ databases">
        <authorList>
            <person name="Gilroy R."/>
        </authorList>
    </citation>
    <scope>NUCLEOTIDE SEQUENCE</scope>
    <source>
        <strain evidence="7">6276</strain>
    </source>
</reference>
<comment type="similarity">
    <text evidence="4">Belongs to the class I-like SAM-binding methyltransferase superfamily. RNA M5U methyltransferase family.</text>
</comment>
<dbReference type="NCBIfam" id="TIGR00479">
    <property type="entry name" value="rumA"/>
    <property type="match status" value="1"/>
</dbReference>
<accession>A0A9D1JM76</accession>
<evidence type="ECO:0000259" key="6">
    <source>
        <dbReference type="PROSITE" id="PS50926"/>
    </source>
</evidence>
<evidence type="ECO:0000256" key="3">
    <source>
        <dbReference type="ARBA" id="ARBA00022691"/>
    </source>
</evidence>